<dbReference type="Gene3D" id="1.10.287.130">
    <property type="match status" value="1"/>
</dbReference>
<dbReference type="PROSITE" id="PS00041">
    <property type="entry name" value="HTH_ARAC_FAMILY_1"/>
    <property type="match status" value="1"/>
</dbReference>
<dbReference type="Gene3D" id="2.60.40.10">
    <property type="entry name" value="Immunoglobulins"/>
    <property type="match status" value="1"/>
</dbReference>
<dbReference type="EC" id="2.7.13.3" evidence="2"/>
<dbReference type="Proteomes" id="UP000650081">
    <property type="component" value="Unassembled WGS sequence"/>
</dbReference>
<dbReference type="Pfam" id="PF07494">
    <property type="entry name" value="Reg_prop"/>
    <property type="match status" value="7"/>
</dbReference>
<dbReference type="InterPro" id="IPR004358">
    <property type="entry name" value="Sig_transdc_His_kin-like_C"/>
</dbReference>
<evidence type="ECO:0000256" key="5">
    <source>
        <dbReference type="ARBA" id="ARBA00022777"/>
    </source>
</evidence>
<evidence type="ECO:0000259" key="12">
    <source>
        <dbReference type="PROSITE" id="PS01124"/>
    </source>
</evidence>
<keyword evidence="5" id="KW-0418">Kinase</keyword>
<dbReference type="Pfam" id="PF00072">
    <property type="entry name" value="Response_reg"/>
    <property type="match status" value="1"/>
</dbReference>
<dbReference type="GO" id="GO:0003700">
    <property type="term" value="F:DNA-binding transcription factor activity"/>
    <property type="evidence" value="ECO:0007669"/>
    <property type="project" value="InterPro"/>
</dbReference>
<keyword evidence="6" id="KW-0805">Transcription regulation</keyword>
<evidence type="ECO:0000256" key="7">
    <source>
        <dbReference type="ARBA" id="ARBA00023125"/>
    </source>
</evidence>
<dbReference type="PROSITE" id="PS50110">
    <property type="entry name" value="RESPONSE_REGULATORY"/>
    <property type="match status" value="1"/>
</dbReference>
<feature type="modified residue" description="4-aspartylphosphate" evidence="9">
    <location>
        <position position="1122"/>
    </location>
</feature>
<dbReference type="Pfam" id="PF02518">
    <property type="entry name" value="HATPase_c"/>
    <property type="match status" value="1"/>
</dbReference>
<keyword evidence="16" id="KW-1185">Reference proteome</keyword>
<evidence type="ECO:0000256" key="10">
    <source>
        <dbReference type="SAM" id="Phobius"/>
    </source>
</evidence>
<dbReference type="PANTHER" id="PTHR43547">
    <property type="entry name" value="TWO-COMPONENT HISTIDINE KINASE"/>
    <property type="match status" value="1"/>
</dbReference>
<dbReference type="GO" id="GO:0000155">
    <property type="term" value="F:phosphorelay sensor kinase activity"/>
    <property type="evidence" value="ECO:0007669"/>
    <property type="project" value="InterPro"/>
</dbReference>
<feature type="domain" description="Response regulatory" evidence="14">
    <location>
        <begin position="1074"/>
        <end position="1189"/>
    </location>
</feature>
<dbReference type="InterPro" id="IPR036097">
    <property type="entry name" value="HisK_dim/P_sf"/>
</dbReference>
<dbReference type="CDD" id="cd00075">
    <property type="entry name" value="HATPase"/>
    <property type="match status" value="1"/>
</dbReference>
<keyword evidence="10" id="KW-0812">Transmembrane</keyword>
<dbReference type="Gene3D" id="3.40.50.2300">
    <property type="match status" value="1"/>
</dbReference>
<evidence type="ECO:0000256" key="4">
    <source>
        <dbReference type="ARBA" id="ARBA00022679"/>
    </source>
</evidence>
<protein>
    <recommendedName>
        <fullName evidence="2">histidine kinase</fullName>
        <ecNumber evidence="2">2.7.13.3</ecNumber>
    </recommendedName>
</protein>
<dbReference type="Gene3D" id="2.130.10.10">
    <property type="entry name" value="YVTN repeat-like/Quinoprotein amine dehydrogenase"/>
    <property type="match status" value="2"/>
</dbReference>
<evidence type="ECO:0000256" key="9">
    <source>
        <dbReference type="PROSITE-ProRule" id="PRU00169"/>
    </source>
</evidence>
<comment type="caution">
    <text evidence="15">The sequence shown here is derived from an EMBL/GenBank/DDBJ whole genome shotgun (WGS) entry which is preliminary data.</text>
</comment>
<dbReference type="SMART" id="SM00388">
    <property type="entry name" value="HisKA"/>
    <property type="match status" value="1"/>
</dbReference>
<reference evidence="15" key="1">
    <citation type="submission" date="2020-08" db="EMBL/GenBank/DDBJ databases">
        <title>Lewinella bacteria from marine environments.</title>
        <authorList>
            <person name="Zhong Y."/>
        </authorList>
    </citation>
    <scope>NUCLEOTIDE SEQUENCE</scope>
    <source>
        <strain evidence="15">KCTC 42187</strain>
    </source>
</reference>
<dbReference type="InterPro" id="IPR003594">
    <property type="entry name" value="HATPase_dom"/>
</dbReference>
<dbReference type="SUPFAM" id="SSF52172">
    <property type="entry name" value="CheY-like"/>
    <property type="match status" value="1"/>
</dbReference>
<evidence type="ECO:0000313" key="15">
    <source>
        <dbReference type="EMBL" id="MBC6994525.1"/>
    </source>
</evidence>
<dbReference type="InterPro" id="IPR011110">
    <property type="entry name" value="Reg_prop"/>
</dbReference>
<keyword evidence="10" id="KW-0472">Membrane</keyword>
<dbReference type="EMBL" id="JACSIT010000100">
    <property type="protein sequence ID" value="MBC6994525.1"/>
    <property type="molecule type" value="Genomic_DNA"/>
</dbReference>
<evidence type="ECO:0000313" key="16">
    <source>
        <dbReference type="Proteomes" id="UP000650081"/>
    </source>
</evidence>
<dbReference type="SUPFAM" id="SSF47384">
    <property type="entry name" value="Homodimeric domain of signal transducing histidine kinase"/>
    <property type="match status" value="1"/>
</dbReference>
<comment type="catalytic activity">
    <reaction evidence="1">
        <text>ATP + protein L-histidine = ADP + protein N-phospho-L-histidine.</text>
        <dbReference type="EC" id="2.7.13.3"/>
    </reaction>
</comment>
<dbReference type="InterPro" id="IPR036890">
    <property type="entry name" value="HATPase_C_sf"/>
</dbReference>
<evidence type="ECO:0000256" key="8">
    <source>
        <dbReference type="ARBA" id="ARBA00023163"/>
    </source>
</evidence>
<dbReference type="Pfam" id="PF00512">
    <property type="entry name" value="HisKA"/>
    <property type="match status" value="1"/>
</dbReference>
<evidence type="ECO:0000256" key="2">
    <source>
        <dbReference type="ARBA" id="ARBA00012438"/>
    </source>
</evidence>
<dbReference type="SMART" id="SM00342">
    <property type="entry name" value="HTH_ARAC"/>
    <property type="match status" value="1"/>
</dbReference>
<dbReference type="InterPro" id="IPR005467">
    <property type="entry name" value="His_kinase_dom"/>
</dbReference>
<feature type="transmembrane region" description="Helical" evidence="10">
    <location>
        <begin position="776"/>
        <end position="797"/>
    </location>
</feature>
<keyword evidence="4" id="KW-0808">Transferase</keyword>
<dbReference type="SMART" id="SM00448">
    <property type="entry name" value="REC"/>
    <property type="match status" value="1"/>
</dbReference>
<dbReference type="FunFam" id="1.10.287.130:FF:000045">
    <property type="entry name" value="Two-component system sensor histidine kinase/response regulator"/>
    <property type="match status" value="1"/>
</dbReference>
<dbReference type="InterPro" id="IPR013783">
    <property type="entry name" value="Ig-like_fold"/>
</dbReference>
<evidence type="ECO:0000256" key="3">
    <source>
        <dbReference type="ARBA" id="ARBA00022553"/>
    </source>
</evidence>
<dbReference type="SUPFAM" id="SSF55874">
    <property type="entry name" value="ATPase domain of HSP90 chaperone/DNA topoisomerase II/histidine kinase"/>
    <property type="match status" value="1"/>
</dbReference>
<evidence type="ECO:0000259" key="13">
    <source>
        <dbReference type="PROSITE" id="PS50109"/>
    </source>
</evidence>
<dbReference type="InterPro" id="IPR018060">
    <property type="entry name" value="HTH_AraC"/>
</dbReference>
<dbReference type="InterPro" id="IPR018062">
    <property type="entry name" value="HTH_AraC-typ_CS"/>
</dbReference>
<dbReference type="InterPro" id="IPR003661">
    <property type="entry name" value="HisK_dim/P_dom"/>
</dbReference>
<dbReference type="FunFam" id="3.30.565.10:FF:000006">
    <property type="entry name" value="Sensor histidine kinase WalK"/>
    <property type="match status" value="1"/>
</dbReference>
<dbReference type="InterPro" id="IPR011123">
    <property type="entry name" value="Y_Y_Y"/>
</dbReference>
<keyword evidence="11" id="KW-0732">Signal</keyword>
<dbReference type="CDD" id="cd00082">
    <property type="entry name" value="HisKA"/>
    <property type="match status" value="1"/>
</dbReference>
<dbReference type="GO" id="GO:0043565">
    <property type="term" value="F:sequence-specific DNA binding"/>
    <property type="evidence" value="ECO:0007669"/>
    <property type="project" value="InterPro"/>
</dbReference>
<organism evidence="15 16">
    <name type="scientific">Neolewinella lacunae</name>
    <dbReference type="NCBI Taxonomy" id="1517758"/>
    <lineage>
        <taxon>Bacteria</taxon>
        <taxon>Pseudomonadati</taxon>
        <taxon>Bacteroidota</taxon>
        <taxon>Saprospiria</taxon>
        <taxon>Saprospirales</taxon>
        <taxon>Lewinellaceae</taxon>
        <taxon>Neolewinella</taxon>
    </lineage>
</organism>
<evidence type="ECO:0000259" key="14">
    <source>
        <dbReference type="PROSITE" id="PS50110"/>
    </source>
</evidence>
<dbReference type="InterPro" id="IPR009057">
    <property type="entry name" value="Homeodomain-like_sf"/>
</dbReference>
<dbReference type="SMART" id="SM00387">
    <property type="entry name" value="HATPase_c"/>
    <property type="match status" value="1"/>
</dbReference>
<dbReference type="Gene3D" id="3.30.565.10">
    <property type="entry name" value="Histidine kinase-like ATPase, C-terminal domain"/>
    <property type="match status" value="1"/>
</dbReference>
<dbReference type="FunFam" id="2.60.40.10:FF:000791">
    <property type="entry name" value="Two-component system sensor histidine kinase/response regulator"/>
    <property type="match status" value="1"/>
</dbReference>
<dbReference type="Pfam" id="PF12833">
    <property type="entry name" value="HTH_18"/>
    <property type="match status" value="1"/>
</dbReference>
<dbReference type="PROSITE" id="PS50109">
    <property type="entry name" value="HIS_KIN"/>
    <property type="match status" value="1"/>
</dbReference>
<dbReference type="InterPro" id="IPR015943">
    <property type="entry name" value="WD40/YVTN_repeat-like_dom_sf"/>
</dbReference>
<dbReference type="PANTHER" id="PTHR43547:SF2">
    <property type="entry name" value="HYBRID SIGNAL TRANSDUCTION HISTIDINE KINASE C"/>
    <property type="match status" value="1"/>
</dbReference>
<dbReference type="RefSeq" id="WP_187466596.1">
    <property type="nucleotide sequence ID" value="NZ_JACSIT010000100.1"/>
</dbReference>
<keyword evidence="7" id="KW-0238">DNA-binding</keyword>
<evidence type="ECO:0000256" key="11">
    <source>
        <dbReference type="SAM" id="SignalP"/>
    </source>
</evidence>
<dbReference type="PROSITE" id="PS01124">
    <property type="entry name" value="HTH_ARAC_FAMILY_2"/>
    <property type="match status" value="1"/>
</dbReference>
<dbReference type="Gene3D" id="1.10.10.60">
    <property type="entry name" value="Homeodomain-like"/>
    <property type="match status" value="1"/>
</dbReference>
<dbReference type="SUPFAM" id="SSF46689">
    <property type="entry name" value="Homeodomain-like"/>
    <property type="match status" value="1"/>
</dbReference>
<feature type="domain" description="HTH araC/xylS-type" evidence="12">
    <location>
        <begin position="1221"/>
        <end position="1320"/>
    </location>
</feature>
<keyword evidence="3 9" id="KW-0597">Phosphoprotein</keyword>
<dbReference type="InterPro" id="IPR011006">
    <property type="entry name" value="CheY-like_superfamily"/>
</dbReference>
<sequence>MPQRIRYFLLGLLAPFALLTAQPEASFRHLSKQQGLSQNSVFAIAQDGMGLMWFGTRNGLNKYDGNRITTYLNEQNAANSLVYNDIRTLYHDASANQLWIGTASGLSRYRPESDDFTSYGAGRGFPSAGFVHAIYQDAQGRLWVGTEEGLFGYRADADYFQLVGQPGTAVGQIQAIVASPAGQLYVGTSRGLYQLSADEKRLEPSGPSGILSSLFIQALHCTAEGEVWIGTRNNGIYRWRYTDGQVKQLVHDPADPHSLSSDNVRDIVVGHDGHLWVGTFAGLNRYAPGREKFTRYVEDPTSGTSLSSNSIHALYIDRRGSLWVGTYYGGVDFHDDQRHRFLNFQQRHNGLSNDVVSAFLEDPDGGIWIGTEGGGLNYFNRQDGRIQKIIPKNGALGDNLKTLLLDGNAIWVGAYQHGLSRLDLNTLEITASYRQGSRGLTNDNVYDVVRHHDTMWVATHGGGIDRIGPGGKALPAIRHRADRESSLASDNCRAMLLDRRGQLWVATDRGLDLLSDTGTEAFRHFFPQQRIYCIAESYDGLIWVGTYSEGLYALNNDGELQAHYSRAEGIPGNTILAIVEDDSGQLWCSTNLGLARLNRQDNTFQTYDHLDGLENQEFNFNAAGKTRRGELLFGGLEGFTLFHPDAIRSNPEPPEVVFTGLKQFGQPVIPGADDGLLSGPLDGVSTLVFPYNEANFSIAFAALDYLNPSKNLYAYRLEGLDREWVQQRGNTEASYTIQSPGEYRFYVKAANGDGVWNHQARELLIRVLPPPWRTGWAYLVYALLAALLLFSVTRYYHLRNRLKLERMAKAQQEELHQTKLRFFTNIAHEIRTPLTLIVGPLEDLTSSGEGSAETQRRLQSVARNTRHLLKLVNQLLTFRKLDSGHDTLELRRLDLIASAREVYAAFAEQAIAGNITYRFLVAEPTLFVPFDADKLEKILFNLLANAFKAVGENGRVDLEIRRNGSEAEIKVSDDGPGIPREIQEQIFLRFFERETNARHTGTGIGLAICRQLVELHQGNIWVDSAPGAGSTFAFTLPLRGAAVGTGTSSPPTPAPLPPSPAALAPAVNGQEKLRILVVEDNREVLAYLVSELREEYRVLTAPNGRAALELAVKNPPDLVVSDVMMPEMDGLELCTALKSDPRTSHLPVLLLTARSADDFKLEGLAKGADDYLTKPFSPRELKLRIRNTLASARTSREKITRALRLEPTVLNIASADEVFLEKALAVAEANIARPGYKVDRFARDLAVSRALLFARLKEISGHTPNNFIKLIRMKRAAQLLRDGDLNVNEVATRVGFKDTRYFTKCFRSTFGTAPTDYREQVKAGADAGAGDR</sequence>
<gene>
    <name evidence="15" type="ORF">H9S92_10135</name>
</gene>
<evidence type="ECO:0000256" key="6">
    <source>
        <dbReference type="ARBA" id="ARBA00023015"/>
    </source>
</evidence>
<accession>A0A923T7I0</accession>
<keyword evidence="10" id="KW-1133">Transmembrane helix</keyword>
<feature type="signal peptide" evidence="11">
    <location>
        <begin position="1"/>
        <end position="21"/>
    </location>
</feature>
<proteinExistence type="predicted"/>
<dbReference type="SUPFAM" id="SSF63829">
    <property type="entry name" value="Calcium-dependent phosphotriesterase"/>
    <property type="match status" value="3"/>
</dbReference>
<evidence type="ECO:0000256" key="1">
    <source>
        <dbReference type="ARBA" id="ARBA00000085"/>
    </source>
</evidence>
<keyword evidence="8" id="KW-0804">Transcription</keyword>
<dbReference type="InterPro" id="IPR001789">
    <property type="entry name" value="Sig_transdc_resp-reg_receiver"/>
</dbReference>
<feature type="chain" id="PRO_5038048035" description="histidine kinase" evidence="11">
    <location>
        <begin position="22"/>
        <end position="1332"/>
    </location>
</feature>
<feature type="domain" description="Histidine kinase" evidence="13">
    <location>
        <begin position="825"/>
        <end position="1040"/>
    </location>
</feature>
<name>A0A923T7I0_9BACT</name>
<dbReference type="Pfam" id="PF07495">
    <property type="entry name" value="Y_Y_Y"/>
    <property type="match status" value="1"/>
</dbReference>
<dbReference type="PRINTS" id="PR00344">
    <property type="entry name" value="BCTRLSENSOR"/>
</dbReference>